<accession>A0A381R818</accession>
<evidence type="ECO:0000313" key="1">
    <source>
        <dbReference type="EMBL" id="SUZ87344.1"/>
    </source>
</evidence>
<dbReference type="InterPro" id="IPR011008">
    <property type="entry name" value="Dimeric_a/b-barrel"/>
</dbReference>
<sequence length="99" mass="11326">MFKMLFLVISTPAPTRPSDVREARKSFWPWVEDKLARGIARSFYPRTGRGAIGVFDVESHEMLHRLLNEWADAVPAEFAIYPLMEQESIVAFLDEEPGS</sequence>
<evidence type="ECO:0008006" key="2">
    <source>
        <dbReference type="Google" id="ProtNLM"/>
    </source>
</evidence>
<protein>
    <recommendedName>
        <fullName evidence="2">Muconolactone isomerase domain-containing protein</fullName>
    </recommendedName>
</protein>
<name>A0A381R818_9ZZZZ</name>
<dbReference type="AlphaFoldDB" id="A0A381R818"/>
<reference evidence="1" key="1">
    <citation type="submission" date="2018-05" db="EMBL/GenBank/DDBJ databases">
        <authorList>
            <person name="Lanie J.A."/>
            <person name="Ng W.-L."/>
            <person name="Kazmierczak K.M."/>
            <person name="Andrzejewski T.M."/>
            <person name="Davidsen T.M."/>
            <person name="Wayne K.J."/>
            <person name="Tettelin H."/>
            <person name="Glass J.I."/>
            <person name="Rusch D."/>
            <person name="Podicherti R."/>
            <person name="Tsui H.-C.T."/>
            <person name="Winkler M.E."/>
        </authorList>
    </citation>
    <scope>NUCLEOTIDE SEQUENCE</scope>
</reference>
<dbReference type="SUPFAM" id="SSF54909">
    <property type="entry name" value="Dimeric alpha+beta barrel"/>
    <property type="match status" value="1"/>
</dbReference>
<dbReference type="InterPro" id="IPR021734">
    <property type="entry name" value="DUF3303"/>
</dbReference>
<proteinExistence type="predicted"/>
<gene>
    <name evidence="1" type="ORF">METZ01_LOCUS40198</name>
</gene>
<organism evidence="1">
    <name type="scientific">marine metagenome</name>
    <dbReference type="NCBI Taxonomy" id="408172"/>
    <lineage>
        <taxon>unclassified sequences</taxon>
        <taxon>metagenomes</taxon>
        <taxon>ecological metagenomes</taxon>
    </lineage>
</organism>
<dbReference type="EMBL" id="UINC01001720">
    <property type="protein sequence ID" value="SUZ87344.1"/>
    <property type="molecule type" value="Genomic_DNA"/>
</dbReference>
<dbReference type="Pfam" id="PF11746">
    <property type="entry name" value="DUF3303"/>
    <property type="match status" value="1"/>
</dbReference>